<organism evidence="13 14">
    <name type="scientific">Pseudomonas saponiphila</name>
    <dbReference type="NCBI Taxonomy" id="556534"/>
    <lineage>
        <taxon>Bacteria</taxon>
        <taxon>Pseudomonadati</taxon>
        <taxon>Pseudomonadota</taxon>
        <taxon>Gammaproteobacteria</taxon>
        <taxon>Pseudomonadales</taxon>
        <taxon>Pseudomonadaceae</taxon>
        <taxon>Pseudomonas</taxon>
    </lineage>
</organism>
<evidence type="ECO:0000256" key="8">
    <source>
        <dbReference type="ARBA" id="ARBA00022842"/>
    </source>
</evidence>
<evidence type="ECO:0000256" key="4">
    <source>
        <dbReference type="ARBA" id="ARBA00022630"/>
    </source>
</evidence>
<keyword evidence="4 11" id="KW-0285">Flavoprotein</keyword>
<dbReference type="GO" id="GO:0046872">
    <property type="term" value="F:metal ion binding"/>
    <property type="evidence" value="ECO:0007669"/>
    <property type="project" value="UniProtKB-UniRule"/>
</dbReference>
<feature type="binding site" evidence="12">
    <location>
        <position position="274"/>
    </location>
    <ligand>
        <name>Mg(2+)</name>
        <dbReference type="ChEBI" id="CHEBI:18420"/>
    </ligand>
</feature>
<feature type="binding site" evidence="12">
    <location>
        <position position="160"/>
    </location>
    <ligand>
        <name>Mg(2+)</name>
        <dbReference type="ChEBI" id="CHEBI:18420"/>
    </ligand>
</feature>
<keyword evidence="5 11" id="KW-0808">Transferase</keyword>
<dbReference type="Pfam" id="PF02424">
    <property type="entry name" value="ApbE"/>
    <property type="match status" value="1"/>
</dbReference>
<evidence type="ECO:0000256" key="3">
    <source>
        <dbReference type="ARBA" id="ARBA00016337"/>
    </source>
</evidence>
<proteinExistence type="inferred from homology"/>
<feature type="binding site" evidence="12">
    <location>
        <position position="278"/>
    </location>
    <ligand>
        <name>Mg(2+)</name>
        <dbReference type="ChEBI" id="CHEBI:18420"/>
    </ligand>
</feature>
<comment type="cofactor">
    <cofactor evidence="12">
        <name>Mg(2+)</name>
        <dbReference type="ChEBI" id="CHEBI:18420"/>
    </cofactor>
    <cofactor evidence="12">
        <name>Mn(2+)</name>
        <dbReference type="ChEBI" id="CHEBI:29035"/>
    </cofactor>
    <text evidence="12">Magnesium. Can also use manganese.</text>
</comment>
<comment type="catalytic activity">
    <reaction evidence="10 11">
        <text>L-threonyl-[protein] + FAD = FMN-L-threonyl-[protein] + AMP + H(+)</text>
        <dbReference type="Rhea" id="RHEA:36847"/>
        <dbReference type="Rhea" id="RHEA-COMP:11060"/>
        <dbReference type="Rhea" id="RHEA-COMP:11061"/>
        <dbReference type="ChEBI" id="CHEBI:15378"/>
        <dbReference type="ChEBI" id="CHEBI:30013"/>
        <dbReference type="ChEBI" id="CHEBI:57692"/>
        <dbReference type="ChEBI" id="CHEBI:74257"/>
        <dbReference type="ChEBI" id="CHEBI:456215"/>
        <dbReference type="EC" id="2.7.1.180"/>
    </reaction>
</comment>
<keyword evidence="8 11" id="KW-0460">Magnesium</keyword>
<reference evidence="14" key="1">
    <citation type="submission" date="2016-10" db="EMBL/GenBank/DDBJ databases">
        <authorList>
            <person name="Varghese N."/>
            <person name="Submissions S."/>
        </authorList>
    </citation>
    <scope>NUCLEOTIDE SEQUENCE [LARGE SCALE GENOMIC DNA]</scope>
    <source>
        <strain evidence="14">DSM 9751</strain>
    </source>
</reference>
<dbReference type="InterPro" id="IPR024932">
    <property type="entry name" value="ApbE"/>
</dbReference>
<dbReference type="PANTHER" id="PTHR30040">
    <property type="entry name" value="THIAMINE BIOSYNTHESIS LIPOPROTEIN APBE"/>
    <property type="match status" value="1"/>
</dbReference>
<evidence type="ECO:0000256" key="6">
    <source>
        <dbReference type="ARBA" id="ARBA00022723"/>
    </source>
</evidence>
<dbReference type="Gene3D" id="3.10.520.10">
    <property type="entry name" value="ApbE-like domains"/>
    <property type="match status" value="1"/>
</dbReference>
<dbReference type="EC" id="2.7.1.180" evidence="2 11"/>
<comment type="similarity">
    <text evidence="1 11">Belongs to the ApbE family.</text>
</comment>
<keyword evidence="7 11" id="KW-0274">FAD</keyword>
<keyword evidence="13" id="KW-0449">Lipoprotein</keyword>
<dbReference type="AlphaFoldDB" id="A0A1H4Q9Z6"/>
<sequence length="326" mass="35487">MKMSTETAALQRYSLNGPTMGSRYSALFYAAPGFATQDLDERLAQAVARVEQQMSGWNPESDLNRLNAAPRHRWISVPRELMQVISTALRVSEQSRGAFEIGVGDLVRSWGFGPTPRTLEPAALGELGRQHRHCAGSALVLEPRRHRLRKRGKLRLDLNGIAKGFGVDELARALEAAGIRDYLVGIDGEMRARGRKPGGQPWSVAVEKPLRGERQVMGVMELEDAAIATSGDYRQWVEIAGQSYAHTLDPGTGAPLRNRLASVSVVAGSCMLADAWATALLVLGEVEGPRLAQERGMDALFVIRDAGQLREVSIVGGQLQADIEAR</sequence>
<gene>
    <name evidence="13" type="ORF">SAMN05216178_3684</name>
</gene>
<evidence type="ECO:0000256" key="11">
    <source>
        <dbReference type="PIRNR" id="PIRNR006268"/>
    </source>
</evidence>
<dbReference type="SUPFAM" id="SSF143631">
    <property type="entry name" value="ApbE-like"/>
    <property type="match status" value="1"/>
</dbReference>
<accession>A0A1H4Q9Z6</accession>
<evidence type="ECO:0000256" key="1">
    <source>
        <dbReference type="ARBA" id="ARBA00008282"/>
    </source>
</evidence>
<dbReference type="EMBL" id="FNTJ01000001">
    <property type="protein sequence ID" value="SEC16456.1"/>
    <property type="molecule type" value="Genomic_DNA"/>
</dbReference>
<keyword evidence="6 11" id="KW-0479">Metal-binding</keyword>
<evidence type="ECO:0000256" key="5">
    <source>
        <dbReference type="ARBA" id="ARBA00022679"/>
    </source>
</evidence>
<dbReference type="InterPro" id="IPR003374">
    <property type="entry name" value="ApbE-like_sf"/>
</dbReference>
<protein>
    <recommendedName>
        <fullName evidence="3 11">FAD:protein FMN transferase</fullName>
        <ecNumber evidence="2 11">2.7.1.180</ecNumber>
    </recommendedName>
    <alternativeName>
        <fullName evidence="9 11">Flavin transferase</fullName>
    </alternativeName>
</protein>
<evidence type="ECO:0000313" key="13">
    <source>
        <dbReference type="EMBL" id="SEC16456.1"/>
    </source>
</evidence>
<dbReference type="Proteomes" id="UP000198982">
    <property type="component" value="Unassembled WGS sequence"/>
</dbReference>
<evidence type="ECO:0000256" key="10">
    <source>
        <dbReference type="ARBA" id="ARBA00048540"/>
    </source>
</evidence>
<evidence type="ECO:0000256" key="12">
    <source>
        <dbReference type="PIRSR" id="PIRSR006268-2"/>
    </source>
</evidence>
<dbReference type="GO" id="GO:0016740">
    <property type="term" value="F:transferase activity"/>
    <property type="evidence" value="ECO:0007669"/>
    <property type="project" value="UniProtKB-UniRule"/>
</dbReference>
<keyword evidence="14" id="KW-1185">Reference proteome</keyword>
<name>A0A1H4Q9Z6_9PSED</name>
<evidence type="ECO:0000256" key="2">
    <source>
        <dbReference type="ARBA" id="ARBA00011955"/>
    </source>
</evidence>
<evidence type="ECO:0000313" key="14">
    <source>
        <dbReference type="Proteomes" id="UP000198982"/>
    </source>
</evidence>
<evidence type="ECO:0000256" key="9">
    <source>
        <dbReference type="ARBA" id="ARBA00031306"/>
    </source>
</evidence>
<evidence type="ECO:0000256" key="7">
    <source>
        <dbReference type="ARBA" id="ARBA00022827"/>
    </source>
</evidence>
<dbReference type="PIRSF" id="PIRSF006268">
    <property type="entry name" value="ApbE"/>
    <property type="match status" value="1"/>
</dbReference>
<dbReference type="PANTHER" id="PTHR30040:SF2">
    <property type="entry name" value="FAD:PROTEIN FMN TRANSFERASE"/>
    <property type="match status" value="1"/>
</dbReference>